<evidence type="ECO:0000313" key="2">
    <source>
        <dbReference type="EMBL" id="SVE22966.1"/>
    </source>
</evidence>
<reference evidence="2" key="1">
    <citation type="submission" date="2018-05" db="EMBL/GenBank/DDBJ databases">
        <authorList>
            <person name="Lanie J.A."/>
            <person name="Ng W.-L."/>
            <person name="Kazmierczak K.M."/>
            <person name="Andrzejewski T.M."/>
            <person name="Davidsen T.M."/>
            <person name="Wayne K.J."/>
            <person name="Tettelin H."/>
            <person name="Glass J.I."/>
            <person name="Rusch D."/>
            <person name="Podicherti R."/>
            <person name="Tsui H.-C.T."/>
            <person name="Winkler M.E."/>
        </authorList>
    </citation>
    <scope>NUCLEOTIDE SEQUENCE</scope>
</reference>
<feature type="non-terminal residue" evidence="2">
    <location>
        <position position="47"/>
    </location>
</feature>
<name>A0A383BRT9_9ZZZZ</name>
<protein>
    <submittedName>
        <fullName evidence="2">Uncharacterized protein</fullName>
    </submittedName>
</protein>
<evidence type="ECO:0000256" key="1">
    <source>
        <dbReference type="SAM" id="MobiDB-lite"/>
    </source>
</evidence>
<dbReference type="EMBL" id="UINC01202936">
    <property type="protein sequence ID" value="SVE22966.1"/>
    <property type="molecule type" value="Genomic_DNA"/>
</dbReference>
<feature type="region of interest" description="Disordered" evidence="1">
    <location>
        <begin position="14"/>
        <end position="47"/>
    </location>
</feature>
<organism evidence="2">
    <name type="scientific">marine metagenome</name>
    <dbReference type="NCBI Taxonomy" id="408172"/>
    <lineage>
        <taxon>unclassified sequences</taxon>
        <taxon>metagenomes</taxon>
        <taxon>ecological metagenomes</taxon>
    </lineage>
</organism>
<dbReference type="AlphaFoldDB" id="A0A383BRT9"/>
<sequence length="47" mass="5333">MIEDAYSRDRTAFVKNSMGQKTLTEGKGGRMRHPPPLSRNWQLAAKT</sequence>
<accession>A0A383BRT9</accession>
<gene>
    <name evidence="2" type="ORF">METZ01_LOCUS475820</name>
</gene>
<proteinExistence type="predicted"/>